<proteinExistence type="predicted"/>
<reference evidence="2 3" key="1">
    <citation type="submission" date="2019-07" db="EMBL/GenBank/DDBJ databases">
        <title>Draft genome assembly of a fouling barnacle, Amphibalanus amphitrite (Darwin, 1854): The first reference genome for Thecostraca.</title>
        <authorList>
            <person name="Kim W."/>
        </authorList>
    </citation>
    <scope>NUCLEOTIDE SEQUENCE [LARGE SCALE GENOMIC DNA]</scope>
    <source>
        <strain evidence="2">SNU_AA5</strain>
        <tissue evidence="2">Soma without cirri and trophi</tissue>
    </source>
</reference>
<organism evidence="2 3">
    <name type="scientific">Amphibalanus amphitrite</name>
    <name type="common">Striped barnacle</name>
    <name type="synonym">Balanus amphitrite</name>
    <dbReference type="NCBI Taxonomy" id="1232801"/>
    <lineage>
        <taxon>Eukaryota</taxon>
        <taxon>Metazoa</taxon>
        <taxon>Ecdysozoa</taxon>
        <taxon>Arthropoda</taxon>
        <taxon>Crustacea</taxon>
        <taxon>Multicrustacea</taxon>
        <taxon>Cirripedia</taxon>
        <taxon>Thoracica</taxon>
        <taxon>Thoracicalcarea</taxon>
        <taxon>Balanomorpha</taxon>
        <taxon>Balanoidea</taxon>
        <taxon>Balanidae</taxon>
        <taxon>Amphibalaninae</taxon>
        <taxon>Amphibalanus</taxon>
    </lineage>
</organism>
<name>A0A6A4VFF0_AMPAM</name>
<comment type="caution">
    <text evidence="2">The sequence shown here is derived from an EMBL/GenBank/DDBJ whole genome shotgun (WGS) entry which is preliminary data.</text>
</comment>
<feature type="compositionally biased region" description="Gly residues" evidence="1">
    <location>
        <begin position="50"/>
        <end position="79"/>
    </location>
</feature>
<evidence type="ECO:0000256" key="1">
    <source>
        <dbReference type="SAM" id="MobiDB-lite"/>
    </source>
</evidence>
<sequence>MLDLLTRSIWRQGKDKGVMSMIWCVACVGNITMLNRRGAEGRGDTVDGGAEVGGDTVDGGAEGGGDTVAGGAEGGGDTVDGGAKVVETPVDGGDD</sequence>
<evidence type="ECO:0000313" key="3">
    <source>
        <dbReference type="Proteomes" id="UP000440578"/>
    </source>
</evidence>
<gene>
    <name evidence="2" type="ORF">FJT64_013405</name>
</gene>
<dbReference type="AlphaFoldDB" id="A0A6A4VFF0"/>
<feature type="region of interest" description="Disordered" evidence="1">
    <location>
        <begin position="41"/>
        <end position="95"/>
    </location>
</feature>
<dbReference type="Proteomes" id="UP000440578">
    <property type="component" value="Unassembled WGS sequence"/>
</dbReference>
<evidence type="ECO:0000313" key="2">
    <source>
        <dbReference type="EMBL" id="KAF0288211.1"/>
    </source>
</evidence>
<accession>A0A6A4VFF0</accession>
<dbReference type="EMBL" id="VIIS01002123">
    <property type="protein sequence ID" value="KAF0288211.1"/>
    <property type="molecule type" value="Genomic_DNA"/>
</dbReference>
<protein>
    <submittedName>
        <fullName evidence="2">Uncharacterized protein</fullName>
    </submittedName>
</protein>
<keyword evidence="3" id="KW-1185">Reference proteome</keyword>